<proteinExistence type="predicted"/>
<name>A0A9D5B178_PEA</name>
<dbReference type="Proteomes" id="UP001058974">
    <property type="component" value="Chromosome 3"/>
</dbReference>
<accession>A0A9D5B178</accession>
<dbReference type="Gramene" id="Psat03G0209700-T1">
    <property type="protein sequence ID" value="KAI5426531.1"/>
    <property type="gene ID" value="KIW84_032097"/>
</dbReference>
<evidence type="ECO:0000313" key="2">
    <source>
        <dbReference type="Proteomes" id="UP001058974"/>
    </source>
</evidence>
<reference evidence="1 2" key="1">
    <citation type="journal article" date="2022" name="Nat. Genet.">
        <title>Improved pea reference genome and pan-genome highlight genomic features and evolutionary characteristics.</title>
        <authorList>
            <person name="Yang T."/>
            <person name="Liu R."/>
            <person name="Luo Y."/>
            <person name="Hu S."/>
            <person name="Wang D."/>
            <person name="Wang C."/>
            <person name="Pandey M.K."/>
            <person name="Ge S."/>
            <person name="Xu Q."/>
            <person name="Li N."/>
            <person name="Li G."/>
            <person name="Huang Y."/>
            <person name="Saxena R.K."/>
            <person name="Ji Y."/>
            <person name="Li M."/>
            <person name="Yan X."/>
            <person name="He Y."/>
            <person name="Liu Y."/>
            <person name="Wang X."/>
            <person name="Xiang C."/>
            <person name="Varshney R.K."/>
            <person name="Ding H."/>
            <person name="Gao S."/>
            <person name="Zong X."/>
        </authorList>
    </citation>
    <scope>NUCLEOTIDE SEQUENCE [LARGE SCALE GENOMIC DNA]</scope>
    <source>
        <strain evidence="1 2">cv. Zhongwan 6</strain>
    </source>
</reference>
<gene>
    <name evidence="1" type="ORF">KIW84_032097</name>
</gene>
<comment type="caution">
    <text evidence="1">The sequence shown here is derived from an EMBL/GenBank/DDBJ whole genome shotgun (WGS) entry which is preliminary data.</text>
</comment>
<dbReference type="EMBL" id="JAMSHJ010000003">
    <property type="protein sequence ID" value="KAI5426531.1"/>
    <property type="molecule type" value="Genomic_DNA"/>
</dbReference>
<sequence length="142" mass="15565">MPPSPGLLFASLSTGYVTLLIHFGKQLKESYATSKAPLNLAYSSDQFLHFLSLCKPSDADWGLSLALATSELLWLQFLFSELGIKFKTPLIHCDNIESSTAAPGCPWSSAMCRCHHVMTNALSPSQFEEFRSKLTVCEATSS</sequence>
<keyword evidence="2" id="KW-1185">Reference proteome</keyword>
<organism evidence="1 2">
    <name type="scientific">Pisum sativum</name>
    <name type="common">Garden pea</name>
    <name type="synonym">Lathyrus oleraceus</name>
    <dbReference type="NCBI Taxonomy" id="3888"/>
    <lineage>
        <taxon>Eukaryota</taxon>
        <taxon>Viridiplantae</taxon>
        <taxon>Streptophyta</taxon>
        <taxon>Embryophyta</taxon>
        <taxon>Tracheophyta</taxon>
        <taxon>Spermatophyta</taxon>
        <taxon>Magnoliopsida</taxon>
        <taxon>eudicotyledons</taxon>
        <taxon>Gunneridae</taxon>
        <taxon>Pentapetalae</taxon>
        <taxon>rosids</taxon>
        <taxon>fabids</taxon>
        <taxon>Fabales</taxon>
        <taxon>Fabaceae</taxon>
        <taxon>Papilionoideae</taxon>
        <taxon>50 kb inversion clade</taxon>
        <taxon>NPAAA clade</taxon>
        <taxon>Hologalegina</taxon>
        <taxon>IRL clade</taxon>
        <taxon>Fabeae</taxon>
        <taxon>Lathyrus</taxon>
    </lineage>
</organism>
<dbReference type="AlphaFoldDB" id="A0A9D5B178"/>
<evidence type="ECO:0000313" key="1">
    <source>
        <dbReference type="EMBL" id="KAI5426531.1"/>
    </source>
</evidence>
<protein>
    <submittedName>
        <fullName evidence="1">Uncharacterized protein</fullName>
    </submittedName>
</protein>